<organism evidence="3 4">
    <name type="scientific">Elysia chlorotica</name>
    <name type="common">Eastern emerald elysia</name>
    <name type="synonym">Sea slug</name>
    <dbReference type="NCBI Taxonomy" id="188477"/>
    <lineage>
        <taxon>Eukaryota</taxon>
        <taxon>Metazoa</taxon>
        <taxon>Spiralia</taxon>
        <taxon>Lophotrochozoa</taxon>
        <taxon>Mollusca</taxon>
        <taxon>Gastropoda</taxon>
        <taxon>Heterobranchia</taxon>
        <taxon>Euthyneura</taxon>
        <taxon>Panpulmonata</taxon>
        <taxon>Sacoglossa</taxon>
        <taxon>Placobranchoidea</taxon>
        <taxon>Plakobranchidae</taxon>
        <taxon>Elysia</taxon>
    </lineage>
</organism>
<reference evidence="3 4" key="1">
    <citation type="submission" date="2019-01" db="EMBL/GenBank/DDBJ databases">
        <title>A draft genome assembly of the solar-powered sea slug Elysia chlorotica.</title>
        <authorList>
            <person name="Cai H."/>
            <person name="Li Q."/>
            <person name="Fang X."/>
            <person name="Li J."/>
            <person name="Curtis N.E."/>
            <person name="Altenburger A."/>
            <person name="Shibata T."/>
            <person name="Feng M."/>
            <person name="Maeda T."/>
            <person name="Schwartz J.A."/>
            <person name="Shigenobu S."/>
            <person name="Lundholm N."/>
            <person name="Nishiyama T."/>
            <person name="Yang H."/>
            <person name="Hasebe M."/>
            <person name="Li S."/>
            <person name="Pierce S.K."/>
            <person name="Wang J."/>
        </authorList>
    </citation>
    <scope>NUCLEOTIDE SEQUENCE [LARGE SCALE GENOMIC DNA]</scope>
    <source>
        <strain evidence="3">EC2010</strain>
        <tissue evidence="3">Whole organism of an adult</tissue>
    </source>
</reference>
<proteinExistence type="predicted"/>
<gene>
    <name evidence="3" type="ORF">EGW08_003126</name>
</gene>
<feature type="non-terminal residue" evidence="3">
    <location>
        <position position="1"/>
    </location>
</feature>
<evidence type="ECO:0000313" key="3">
    <source>
        <dbReference type="EMBL" id="RUS89118.1"/>
    </source>
</evidence>
<accession>A0A433U606</accession>
<dbReference type="STRING" id="188477.A0A433U606"/>
<feature type="domain" description="BACK" evidence="2">
    <location>
        <begin position="129"/>
        <end position="231"/>
    </location>
</feature>
<evidence type="ECO:0000256" key="1">
    <source>
        <dbReference type="SAM" id="MobiDB-lite"/>
    </source>
</evidence>
<dbReference type="AlphaFoldDB" id="A0A433U606"/>
<dbReference type="PANTHER" id="PTHR45632:SF17">
    <property type="entry name" value="KELCH-LIKE PROTEIN 31"/>
    <property type="match status" value="1"/>
</dbReference>
<keyword evidence="4" id="KW-1185">Reference proteome</keyword>
<dbReference type="Proteomes" id="UP000271974">
    <property type="component" value="Unassembled WGS sequence"/>
</dbReference>
<evidence type="ECO:0000313" key="4">
    <source>
        <dbReference type="Proteomes" id="UP000271974"/>
    </source>
</evidence>
<dbReference type="InterPro" id="IPR011705">
    <property type="entry name" value="BACK"/>
</dbReference>
<evidence type="ECO:0000259" key="2">
    <source>
        <dbReference type="SMART" id="SM00875"/>
    </source>
</evidence>
<comment type="caution">
    <text evidence="3">The sequence shown here is derived from an EMBL/GenBank/DDBJ whole genome shotgun (WGS) entry which is preliminary data.</text>
</comment>
<sequence length="576" mass="63569">TSRGKSKCCGRHLEDGNLNNNGFVDHNNNGAFDHVNRSGNNYDKTPLSMLHPNGNKWTLVPCSEIDNNVNQGCVSHFDTWPGNLGMGKGVYLETPHIDFLICMARSGQSQDEILSRCEAALLASDVNNITESYLIAAKYGMTHVMDALIGLIRDNFIIVSQTKQFLELPVDLMELFLSDTFVNVHDELDVFAAALRWIDYNKQERLAQSGRILNCIRYERISPIDIRDHIEPNIHLFNGPCGAEALVNIYRRHALLCYGVDETDALGPRATHDEIVQEMQNKPATAPGRKNLSNIQLARQELEMENNITETLARKKSEKLGVPLQRRGSLQARAEGKSGGAGSAGKSGGGAATPQTTRGALKAGVAGVGGSNTKTNKNASHKTSFRASSGADIHWRNRSASNSRWDPALKSSGSEIYNRRDETPGGSKPRRRGVSKNKDKKDQRARGSSSSKSRTRGRSRTSGTRKASDRTSRSSRPGPVPRGCYMGQKRDPVGVSGAWDQEKGAAHRPIWAHSIIVGQEPLQYGEQLVSGAGKPHASYYGYDWNENMALNKVTQRDQWRQTGQNRYKLRGYNITQ</sequence>
<feature type="region of interest" description="Disordered" evidence="1">
    <location>
        <begin position="314"/>
        <end position="491"/>
    </location>
</feature>
<feature type="compositionally biased region" description="Basic and acidic residues" evidence="1">
    <location>
        <begin position="436"/>
        <end position="445"/>
    </location>
</feature>
<feature type="compositionally biased region" description="Gly residues" evidence="1">
    <location>
        <begin position="337"/>
        <end position="351"/>
    </location>
</feature>
<dbReference type="SMART" id="SM00875">
    <property type="entry name" value="BACK"/>
    <property type="match status" value="1"/>
</dbReference>
<name>A0A433U606_ELYCH</name>
<dbReference type="EMBL" id="RQTK01000065">
    <property type="protein sequence ID" value="RUS89118.1"/>
    <property type="molecule type" value="Genomic_DNA"/>
</dbReference>
<dbReference type="OrthoDB" id="6350321at2759"/>
<dbReference type="Gene3D" id="1.25.40.420">
    <property type="match status" value="1"/>
</dbReference>
<dbReference type="PANTHER" id="PTHR45632">
    <property type="entry name" value="LD33804P"/>
    <property type="match status" value="1"/>
</dbReference>
<protein>
    <recommendedName>
        <fullName evidence="2">BACK domain-containing protein</fullName>
    </recommendedName>
</protein>
<dbReference type="Pfam" id="PF07707">
    <property type="entry name" value="BACK"/>
    <property type="match status" value="1"/>
</dbReference>